<keyword evidence="1" id="KW-0805">Transcription regulation</keyword>
<evidence type="ECO:0000256" key="5">
    <source>
        <dbReference type="SAM" id="MobiDB-lite"/>
    </source>
</evidence>
<evidence type="ECO:0000313" key="7">
    <source>
        <dbReference type="EMBL" id="MDJ1114781.1"/>
    </source>
</evidence>
<dbReference type="InterPro" id="IPR001647">
    <property type="entry name" value="HTH_TetR"/>
</dbReference>
<dbReference type="PANTHER" id="PTHR30055">
    <property type="entry name" value="HTH-TYPE TRANSCRIPTIONAL REGULATOR RUTR"/>
    <property type="match status" value="1"/>
</dbReference>
<dbReference type="PANTHER" id="PTHR30055:SF238">
    <property type="entry name" value="MYCOFACTOCIN BIOSYNTHESIS TRANSCRIPTIONAL REGULATOR MFTR-RELATED"/>
    <property type="match status" value="1"/>
</dbReference>
<reference evidence="7 8" key="1">
    <citation type="submission" date="2023-05" db="EMBL/GenBank/DDBJ databases">
        <title>Microbacterium dauci sp.nov., Isolated from Carrot Rhizosphere Soil.</title>
        <authorList>
            <person name="Xiao Z."/>
            <person name="Zheng J."/>
        </authorList>
    </citation>
    <scope>NUCLEOTIDE SEQUENCE [LARGE SCALE GENOMIC DNA]</scope>
    <source>
        <strain evidence="7 8">LX3-4</strain>
    </source>
</reference>
<dbReference type="PROSITE" id="PS50977">
    <property type="entry name" value="HTH_TETR_2"/>
    <property type="match status" value="1"/>
</dbReference>
<dbReference type="Pfam" id="PF00440">
    <property type="entry name" value="TetR_N"/>
    <property type="match status" value="1"/>
</dbReference>
<sequence length="218" mass="23692">MTPGEDPVDAPAPGLRERRRRETLRELSDAALDLFEEQGVDGTTVDDITRRAGTSPRTFFRYYATKEAAVLPSTEDTESQIAAVADAIARGESLIRAIEANWLTILTEFDETPAEHARALRVRRLVGAEPTILALALRIEAEHADRLTDAAADATGPGADLLTIRAAVAATSLLVRLAFEEWAIRAEQGESIRVRETYLGLRRGLGSLAAQLTDDLEG</sequence>
<evidence type="ECO:0000259" key="6">
    <source>
        <dbReference type="PROSITE" id="PS50977"/>
    </source>
</evidence>
<name>A0ABT6ZFM4_9MICO</name>
<dbReference type="PRINTS" id="PR00455">
    <property type="entry name" value="HTHTETR"/>
</dbReference>
<evidence type="ECO:0000256" key="3">
    <source>
        <dbReference type="ARBA" id="ARBA00023163"/>
    </source>
</evidence>
<evidence type="ECO:0000256" key="4">
    <source>
        <dbReference type="PROSITE-ProRule" id="PRU00335"/>
    </source>
</evidence>
<feature type="domain" description="HTH tetR-type" evidence="6">
    <location>
        <begin position="21"/>
        <end position="81"/>
    </location>
</feature>
<dbReference type="InterPro" id="IPR050109">
    <property type="entry name" value="HTH-type_TetR-like_transc_reg"/>
</dbReference>
<gene>
    <name evidence="7" type="ORF">QNI14_09980</name>
</gene>
<evidence type="ECO:0000313" key="8">
    <source>
        <dbReference type="Proteomes" id="UP001321481"/>
    </source>
</evidence>
<dbReference type="InterPro" id="IPR009057">
    <property type="entry name" value="Homeodomain-like_sf"/>
</dbReference>
<evidence type="ECO:0000256" key="1">
    <source>
        <dbReference type="ARBA" id="ARBA00023015"/>
    </source>
</evidence>
<dbReference type="RefSeq" id="WP_283716445.1">
    <property type="nucleotide sequence ID" value="NZ_JASJND010000006.1"/>
</dbReference>
<feature type="DNA-binding region" description="H-T-H motif" evidence="4">
    <location>
        <begin position="44"/>
        <end position="63"/>
    </location>
</feature>
<feature type="region of interest" description="Disordered" evidence="5">
    <location>
        <begin position="1"/>
        <end position="21"/>
    </location>
</feature>
<proteinExistence type="predicted"/>
<keyword evidence="2 4" id="KW-0238">DNA-binding</keyword>
<accession>A0ABT6ZFM4</accession>
<protein>
    <submittedName>
        <fullName evidence="7">TetR family transcriptional regulator</fullName>
    </submittedName>
</protein>
<dbReference type="EMBL" id="JASJND010000006">
    <property type="protein sequence ID" value="MDJ1114781.1"/>
    <property type="molecule type" value="Genomic_DNA"/>
</dbReference>
<dbReference type="Gene3D" id="1.10.357.10">
    <property type="entry name" value="Tetracycline Repressor, domain 2"/>
    <property type="match status" value="1"/>
</dbReference>
<keyword evidence="3" id="KW-0804">Transcription</keyword>
<keyword evidence="8" id="KW-1185">Reference proteome</keyword>
<organism evidence="7 8">
    <name type="scientific">Microbacterium dauci</name>
    <dbReference type="NCBI Taxonomy" id="3048008"/>
    <lineage>
        <taxon>Bacteria</taxon>
        <taxon>Bacillati</taxon>
        <taxon>Actinomycetota</taxon>
        <taxon>Actinomycetes</taxon>
        <taxon>Micrococcales</taxon>
        <taxon>Microbacteriaceae</taxon>
        <taxon>Microbacterium</taxon>
    </lineage>
</organism>
<comment type="caution">
    <text evidence="7">The sequence shown here is derived from an EMBL/GenBank/DDBJ whole genome shotgun (WGS) entry which is preliminary data.</text>
</comment>
<dbReference type="Proteomes" id="UP001321481">
    <property type="component" value="Unassembled WGS sequence"/>
</dbReference>
<evidence type="ECO:0000256" key="2">
    <source>
        <dbReference type="ARBA" id="ARBA00023125"/>
    </source>
</evidence>
<dbReference type="SUPFAM" id="SSF46689">
    <property type="entry name" value="Homeodomain-like"/>
    <property type="match status" value="1"/>
</dbReference>